<dbReference type="AlphaFoldDB" id="A0A1Y2IMV7"/>
<sequence>MRDAIRSGDASWRYFPVRVSRAPRGPCQLRSPIVRRKQRARLRPIAHCPTRRAPPCLVRRASILANGPPDAACNGGQGFLHASWPWGGLPLLADAQGRQGGRAIALLGGVPQWKTQLCSHVVFDFGANGCILASSLSGTLLLDVRSKPARRWCALLIVFALRVHNECLYANASD</sequence>
<proteinExistence type="predicted"/>
<dbReference type="EMBL" id="KZ084112">
    <property type="protein sequence ID" value="OSD01292.1"/>
    <property type="molecule type" value="Genomic_DNA"/>
</dbReference>
<protein>
    <submittedName>
        <fullName evidence="1">Uncharacterized protein</fullName>
    </submittedName>
</protein>
<evidence type="ECO:0000313" key="1">
    <source>
        <dbReference type="EMBL" id="OSD01292.1"/>
    </source>
</evidence>
<name>A0A1Y2IMV7_TRAC3</name>
<keyword evidence="2" id="KW-1185">Reference proteome</keyword>
<evidence type="ECO:0000313" key="2">
    <source>
        <dbReference type="Proteomes" id="UP000193067"/>
    </source>
</evidence>
<gene>
    <name evidence="1" type="ORF">PYCCODRAFT_1436517</name>
</gene>
<organism evidence="1 2">
    <name type="scientific">Trametes coccinea (strain BRFM310)</name>
    <name type="common">Pycnoporus coccineus</name>
    <dbReference type="NCBI Taxonomy" id="1353009"/>
    <lineage>
        <taxon>Eukaryota</taxon>
        <taxon>Fungi</taxon>
        <taxon>Dikarya</taxon>
        <taxon>Basidiomycota</taxon>
        <taxon>Agaricomycotina</taxon>
        <taxon>Agaricomycetes</taxon>
        <taxon>Polyporales</taxon>
        <taxon>Polyporaceae</taxon>
        <taxon>Trametes</taxon>
    </lineage>
</organism>
<reference evidence="1 2" key="1">
    <citation type="journal article" date="2015" name="Biotechnol. Biofuels">
        <title>Enhanced degradation of softwood versus hardwood by the white-rot fungus Pycnoporus coccineus.</title>
        <authorList>
            <person name="Couturier M."/>
            <person name="Navarro D."/>
            <person name="Chevret D."/>
            <person name="Henrissat B."/>
            <person name="Piumi F."/>
            <person name="Ruiz-Duenas F.J."/>
            <person name="Martinez A.T."/>
            <person name="Grigoriev I.V."/>
            <person name="Riley R."/>
            <person name="Lipzen A."/>
            <person name="Berrin J.G."/>
            <person name="Master E.R."/>
            <person name="Rosso M.N."/>
        </authorList>
    </citation>
    <scope>NUCLEOTIDE SEQUENCE [LARGE SCALE GENOMIC DNA]</scope>
    <source>
        <strain evidence="1 2">BRFM310</strain>
    </source>
</reference>
<accession>A0A1Y2IMV7</accession>
<dbReference type="Proteomes" id="UP000193067">
    <property type="component" value="Unassembled WGS sequence"/>
</dbReference>